<evidence type="ECO:0000313" key="2">
    <source>
        <dbReference type="Proteomes" id="UP000585474"/>
    </source>
</evidence>
<sequence length="232" mass="25483">MGSGLRCITVLRERRRDALMGPQFNLEATCPLVILSSAPTLCSCCSQRRNVHEDWSETRRKCTQVEAKPRWVTGGYLASDDAGIVTCPSGKSLAEPFIEFLVLKSASIGLGQPHGVALRTMAACVTSRVNPISVSTIAAITPSSRNFQPVVRNGRSLRYRTIVRPKDKLPYRGAWLWVGSETIHLMELPNPDPLTGWPAHGGIPYTHSRSGRPVIFTRDPDAKALEFTQADS</sequence>
<keyword evidence="2" id="KW-1185">Reference proteome</keyword>
<protein>
    <submittedName>
        <fullName evidence="1">Lactoylglutathione lyase</fullName>
    </submittedName>
</protein>
<accession>A0A7J0DWJ3</accession>
<dbReference type="AlphaFoldDB" id="A0A7J0DWJ3"/>
<gene>
    <name evidence="1" type="ORF">Acr_00g0085010</name>
</gene>
<dbReference type="OrthoDB" id="5371818at2759"/>
<dbReference type="PANTHER" id="PTHR21366">
    <property type="entry name" value="GLYOXALASE FAMILY PROTEIN"/>
    <property type="match status" value="1"/>
</dbReference>
<dbReference type="EMBL" id="BJWL01000418">
    <property type="protein sequence ID" value="GFS43409.1"/>
    <property type="molecule type" value="Genomic_DNA"/>
</dbReference>
<dbReference type="InterPro" id="IPR050383">
    <property type="entry name" value="GlyoxalaseI/FosfomycinResist"/>
</dbReference>
<organism evidence="1 2">
    <name type="scientific">Actinidia rufa</name>
    <dbReference type="NCBI Taxonomy" id="165716"/>
    <lineage>
        <taxon>Eukaryota</taxon>
        <taxon>Viridiplantae</taxon>
        <taxon>Streptophyta</taxon>
        <taxon>Embryophyta</taxon>
        <taxon>Tracheophyta</taxon>
        <taxon>Spermatophyta</taxon>
        <taxon>Magnoliopsida</taxon>
        <taxon>eudicotyledons</taxon>
        <taxon>Gunneridae</taxon>
        <taxon>Pentapetalae</taxon>
        <taxon>asterids</taxon>
        <taxon>Ericales</taxon>
        <taxon>Actinidiaceae</taxon>
        <taxon>Actinidia</taxon>
    </lineage>
</organism>
<keyword evidence="1" id="KW-0456">Lyase</keyword>
<evidence type="ECO:0000313" key="1">
    <source>
        <dbReference type="EMBL" id="GFS43409.1"/>
    </source>
</evidence>
<dbReference type="Proteomes" id="UP000585474">
    <property type="component" value="Unassembled WGS sequence"/>
</dbReference>
<dbReference type="PANTHER" id="PTHR21366:SF22">
    <property type="entry name" value="VOC DOMAIN-CONTAINING PROTEIN"/>
    <property type="match status" value="1"/>
</dbReference>
<reference evidence="2" key="1">
    <citation type="submission" date="2019-07" db="EMBL/GenBank/DDBJ databases">
        <title>De Novo Assembly of kiwifruit Actinidia rufa.</title>
        <authorList>
            <person name="Sugita-Konishi S."/>
            <person name="Sato K."/>
            <person name="Mori E."/>
            <person name="Abe Y."/>
            <person name="Kisaki G."/>
            <person name="Hamano K."/>
            <person name="Suezawa K."/>
            <person name="Otani M."/>
            <person name="Fukuda T."/>
            <person name="Manabe T."/>
            <person name="Gomi K."/>
            <person name="Tabuchi M."/>
            <person name="Akimitsu K."/>
            <person name="Kataoka I."/>
        </authorList>
    </citation>
    <scope>NUCLEOTIDE SEQUENCE [LARGE SCALE GENOMIC DNA]</scope>
    <source>
        <strain evidence="2">cv. Fuchu</strain>
    </source>
</reference>
<comment type="caution">
    <text evidence="1">The sequence shown here is derived from an EMBL/GenBank/DDBJ whole genome shotgun (WGS) entry which is preliminary data.</text>
</comment>
<name>A0A7J0DWJ3_9ERIC</name>
<dbReference type="GO" id="GO:0016829">
    <property type="term" value="F:lyase activity"/>
    <property type="evidence" value="ECO:0007669"/>
    <property type="project" value="UniProtKB-KW"/>
</dbReference>
<proteinExistence type="predicted"/>